<evidence type="ECO:0000256" key="1">
    <source>
        <dbReference type="SAM" id="Phobius"/>
    </source>
</evidence>
<protein>
    <recommendedName>
        <fullName evidence="5">Integral membrane protein</fullName>
    </recommendedName>
</protein>
<dbReference type="EMBL" id="JAGGLR010000013">
    <property type="protein sequence ID" value="MBP2063823.1"/>
    <property type="molecule type" value="Genomic_DNA"/>
</dbReference>
<feature type="transmembrane region" description="Helical" evidence="1">
    <location>
        <begin position="6"/>
        <end position="25"/>
    </location>
</feature>
<dbReference type="AlphaFoldDB" id="A0A060ZLA8"/>
<gene>
    <name evidence="3" type="ORF">J2Z30_004844</name>
    <name evidence="2" type="ORF">SIRAN3660</name>
</gene>
<dbReference type="Proteomes" id="UP000756710">
    <property type="component" value="Unassembled WGS sequence"/>
</dbReference>
<dbReference type="EMBL" id="LK022848">
    <property type="protein sequence ID" value="CDR06788.1"/>
    <property type="molecule type" value="Genomic_DNA"/>
</dbReference>
<feature type="transmembrane region" description="Helical" evidence="1">
    <location>
        <begin position="45"/>
        <end position="63"/>
    </location>
</feature>
<evidence type="ECO:0008006" key="5">
    <source>
        <dbReference type="Google" id="ProtNLM"/>
    </source>
</evidence>
<keyword evidence="1" id="KW-0812">Transmembrane</keyword>
<dbReference type="HOGENOM" id="CLU_2848069_0_0_11"/>
<dbReference type="GeneID" id="32467704"/>
<accession>A0A060ZLA8</accession>
<sequence>MTPVQVDWLSIVLGPLALIALAFAFSAQRSAVKRGESMPGWGKAVQGVGIAFVLFVALSNMAWGSP</sequence>
<keyword evidence="1" id="KW-0472">Membrane</keyword>
<dbReference type="RefSeq" id="WP_044570337.1">
    <property type="nucleotide sequence ID" value="NZ_BAABDR010000011.1"/>
</dbReference>
<reference evidence="3 4" key="2">
    <citation type="submission" date="2021-03" db="EMBL/GenBank/DDBJ databases">
        <title>Genomic Encyclopedia of Type Strains, Phase IV (KMG-IV): sequencing the most valuable type-strain genomes for metagenomic binning, comparative biology and taxonomic classification.</title>
        <authorList>
            <person name="Goeker M."/>
        </authorList>
    </citation>
    <scope>NUCLEOTIDE SEQUENCE [LARGE SCALE GENOMIC DNA]</scope>
    <source>
        <strain evidence="3 4">DSM 41954</strain>
    </source>
</reference>
<evidence type="ECO:0000313" key="2">
    <source>
        <dbReference type="EMBL" id="CDR06788.1"/>
    </source>
</evidence>
<keyword evidence="4" id="KW-1185">Reference proteome</keyword>
<name>A0A060ZLA8_9ACTN</name>
<reference evidence="2" key="1">
    <citation type="submission" date="2014-05" db="EMBL/GenBank/DDBJ databases">
        <authorList>
            <person name="Horn Fabian"/>
        </authorList>
    </citation>
    <scope>NUCLEOTIDE SEQUENCE</scope>
</reference>
<evidence type="ECO:0000313" key="3">
    <source>
        <dbReference type="EMBL" id="MBP2063823.1"/>
    </source>
</evidence>
<evidence type="ECO:0000313" key="4">
    <source>
        <dbReference type="Proteomes" id="UP000756710"/>
    </source>
</evidence>
<keyword evidence="1" id="KW-1133">Transmembrane helix</keyword>
<proteinExistence type="predicted"/>
<organism evidence="2">
    <name type="scientific">Streptomyces iranensis</name>
    <dbReference type="NCBI Taxonomy" id="576784"/>
    <lineage>
        <taxon>Bacteria</taxon>
        <taxon>Bacillati</taxon>
        <taxon>Actinomycetota</taxon>
        <taxon>Actinomycetes</taxon>
        <taxon>Kitasatosporales</taxon>
        <taxon>Streptomycetaceae</taxon>
        <taxon>Streptomyces</taxon>
        <taxon>Streptomyces violaceusniger group</taxon>
    </lineage>
</organism>